<accession>A0A934VWK5</accession>
<organism evidence="1 2">
    <name type="scientific">Luteolibacter pohnpeiensis</name>
    <dbReference type="NCBI Taxonomy" id="454153"/>
    <lineage>
        <taxon>Bacteria</taxon>
        <taxon>Pseudomonadati</taxon>
        <taxon>Verrucomicrobiota</taxon>
        <taxon>Verrucomicrobiia</taxon>
        <taxon>Verrucomicrobiales</taxon>
        <taxon>Verrucomicrobiaceae</taxon>
        <taxon>Luteolibacter</taxon>
    </lineage>
</organism>
<dbReference type="Proteomes" id="UP000603141">
    <property type="component" value="Unassembled WGS sequence"/>
</dbReference>
<sequence>MNRDITEIVREFRQFTADDFDYSKGGSGPEQLYALCEEVEGLPDPTAVFPEFFALMERLPDSELGTPGPLVHTLENHIGSYERLLAASVRRKPTDLSVWMVNRILNGSEKDRAFWIELLALAADHPEASEVIKDEAKRFIQLQSQK</sequence>
<evidence type="ECO:0000313" key="2">
    <source>
        <dbReference type="Proteomes" id="UP000603141"/>
    </source>
</evidence>
<dbReference type="AlphaFoldDB" id="A0A934VWK5"/>
<keyword evidence="2" id="KW-1185">Reference proteome</keyword>
<dbReference type="RefSeq" id="WP_200274146.1">
    <property type="nucleotide sequence ID" value="NZ_JAENIJ010000078.1"/>
</dbReference>
<evidence type="ECO:0000313" key="1">
    <source>
        <dbReference type="EMBL" id="MBK1884707.1"/>
    </source>
</evidence>
<dbReference type="EMBL" id="JAENIJ010000078">
    <property type="protein sequence ID" value="MBK1884707.1"/>
    <property type="molecule type" value="Genomic_DNA"/>
</dbReference>
<gene>
    <name evidence="1" type="ORF">JIN85_20010</name>
</gene>
<name>A0A934VWK5_9BACT</name>
<comment type="caution">
    <text evidence="1">The sequence shown here is derived from an EMBL/GenBank/DDBJ whole genome shotgun (WGS) entry which is preliminary data.</text>
</comment>
<protein>
    <submittedName>
        <fullName evidence="1">Uncharacterized protein</fullName>
    </submittedName>
</protein>
<proteinExistence type="predicted"/>
<reference evidence="1" key="1">
    <citation type="submission" date="2021-01" db="EMBL/GenBank/DDBJ databases">
        <title>Modified the classification status of verrucomicrobia.</title>
        <authorList>
            <person name="Feng X."/>
        </authorList>
    </citation>
    <scope>NUCLEOTIDE SEQUENCE</scope>
    <source>
        <strain evidence="1">KCTC 22041</strain>
    </source>
</reference>